<proteinExistence type="inferred from homology"/>
<dbReference type="EMBL" id="PVNK01000253">
    <property type="protein sequence ID" value="PRP91180.1"/>
    <property type="molecule type" value="Genomic_DNA"/>
</dbReference>
<evidence type="ECO:0000313" key="3">
    <source>
        <dbReference type="EMBL" id="PRP91180.1"/>
    </source>
</evidence>
<comment type="caution">
    <text evidence="3">The sequence shown here is derived from an EMBL/GenBank/DDBJ whole genome shotgun (WGS) entry which is preliminary data.</text>
</comment>
<accession>A0A2S9XEJ7</accession>
<dbReference type="AlphaFoldDB" id="A0A2S9XEJ7"/>
<dbReference type="PANTHER" id="PTHR46268:SF6">
    <property type="entry name" value="UNIVERSAL STRESS PROTEIN UP12"/>
    <property type="match status" value="1"/>
</dbReference>
<name>A0A2S9XEJ7_9BACT</name>
<organism evidence="3 4">
    <name type="scientific">Enhygromyxa salina</name>
    <dbReference type="NCBI Taxonomy" id="215803"/>
    <lineage>
        <taxon>Bacteria</taxon>
        <taxon>Pseudomonadati</taxon>
        <taxon>Myxococcota</taxon>
        <taxon>Polyangia</taxon>
        <taxon>Nannocystales</taxon>
        <taxon>Nannocystaceae</taxon>
        <taxon>Enhygromyxa</taxon>
    </lineage>
</organism>
<dbReference type="CDD" id="cd00293">
    <property type="entry name" value="USP-like"/>
    <property type="match status" value="2"/>
</dbReference>
<dbReference type="InterPro" id="IPR014729">
    <property type="entry name" value="Rossmann-like_a/b/a_fold"/>
</dbReference>
<dbReference type="PANTHER" id="PTHR46268">
    <property type="entry name" value="STRESS RESPONSE PROTEIN NHAX"/>
    <property type="match status" value="1"/>
</dbReference>
<dbReference type="InterPro" id="IPR006016">
    <property type="entry name" value="UspA"/>
</dbReference>
<dbReference type="RefSeq" id="WP_106394961.1">
    <property type="nucleotide sequence ID" value="NZ_PVNK01000253.1"/>
</dbReference>
<evidence type="ECO:0000259" key="2">
    <source>
        <dbReference type="Pfam" id="PF00582"/>
    </source>
</evidence>
<sequence>MVNTRPLLIALPLDHETPDIVATAAELGRRLAAPIVVVHAIPRRQLENARGMNKRISTARSQLEPHLTAIRDAGVEIQDVLVAIGHPAEVVITSAARLAAQMIVTGGGRPATIRRWVVGSVAEAIVRESSVPVWVARGQPPAGRPLLCPVDLSPESKIGLAVAIRMARLFQLPLALVAVVSEESTQGELDNDQATARAQVEGLLAGCDVEGLDVSVNVTTGDPADQIVGAADDAGLLVIASRGYDPLVHEWLGPVTTRVLRHSLCSALTIRHVGEGHEERVRAITRLADLHQRAKQLLADDRGEEALVMLESLAEQAPVNAAIQEAYAIALERVGRSVEATSRHELAALVRDRIG</sequence>
<dbReference type="OrthoDB" id="3404132at2"/>
<feature type="domain" description="UspA" evidence="2">
    <location>
        <begin position="7"/>
        <end position="137"/>
    </location>
</feature>
<dbReference type="SUPFAM" id="SSF52402">
    <property type="entry name" value="Adenine nucleotide alpha hydrolases-like"/>
    <property type="match status" value="2"/>
</dbReference>
<evidence type="ECO:0000256" key="1">
    <source>
        <dbReference type="ARBA" id="ARBA00008791"/>
    </source>
</evidence>
<evidence type="ECO:0000313" key="4">
    <source>
        <dbReference type="Proteomes" id="UP000237968"/>
    </source>
</evidence>
<dbReference type="Pfam" id="PF00582">
    <property type="entry name" value="Usp"/>
    <property type="match status" value="2"/>
</dbReference>
<reference evidence="3 4" key="1">
    <citation type="submission" date="2018-03" db="EMBL/GenBank/DDBJ databases">
        <title>Draft Genome Sequences of the Obligatory Marine Myxobacteria Enhygromyxa salina SWB005.</title>
        <authorList>
            <person name="Poehlein A."/>
            <person name="Moghaddam J.A."/>
            <person name="Harms H."/>
            <person name="Alanjari M."/>
            <person name="Koenig G.M."/>
            <person name="Daniel R."/>
            <person name="Schaeberle T.F."/>
        </authorList>
    </citation>
    <scope>NUCLEOTIDE SEQUENCE [LARGE SCALE GENOMIC DNA]</scope>
    <source>
        <strain evidence="3 4">SWB005</strain>
    </source>
</reference>
<protein>
    <submittedName>
        <fullName evidence="3">Putative universal stress protein</fullName>
    </submittedName>
</protein>
<comment type="similarity">
    <text evidence="1">Belongs to the universal stress protein A family.</text>
</comment>
<dbReference type="Gene3D" id="3.40.50.620">
    <property type="entry name" value="HUPs"/>
    <property type="match status" value="2"/>
</dbReference>
<dbReference type="PRINTS" id="PR01438">
    <property type="entry name" value="UNVRSLSTRESS"/>
</dbReference>
<feature type="domain" description="UspA" evidence="2">
    <location>
        <begin position="144"/>
        <end position="271"/>
    </location>
</feature>
<dbReference type="Proteomes" id="UP000237968">
    <property type="component" value="Unassembled WGS sequence"/>
</dbReference>
<keyword evidence="4" id="KW-1185">Reference proteome</keyword>
<dbReference type="InterPro" id="IPR006015">
    <property type="entry name" value="Universal_stress_UspA"/>
</dbReference>
<gene>
    <name evidence="3" type="ORF">ENSA5_57520</name>
</gene>